<dbReference type="InterPro" id="IPR040079">
    <property type="entry name" value="Glutathione_S-Trfase"/>
</dbReference>
<organism evidence="8 9">
    <name type="scientific">Leptotrombidium deliense</name>
    <dbReference type="NCBI Taxonomy" id="299467"/>
    <lineage>
        <taxon>Eukaryota</taxon>
        <taxon>Metazoa</taxon>
        <taxon>Ecdysozoa</taxon>
        <taxon>Arthropoda</taxon>
        <taxon>Chelicerata</taxon>
        <taxon>Arachnida</taxon>
        <taxon>Acari</taxon>
        <taxon>Acariformes</taxon>
        <taxon>Trombidiformes</taxon>
        <taxon>Prostigmata</taxon>
        <taxon>Anystina</taxon>
        <taxon>Parasitengona</taxon>
        <taxon>Trombiculoidea</taxon>
        <taxon>Trombiculidae</taxon>
        <taxon>Leptotrombidium</taxon>
    </lineage>
</organism>
<dbReference type="AlphaFoldDB" id="A0A443RHQ0"/>
<dbReference type="EC" id="2.5.1.18" evidence="3"/>
<dbReference type="PRINTS" id="PR01267">
    <property type="entry name" value="GSTRNSFRASEM"/>
</dbReference>
<dbReference type="GO" id="GO:0004364">
    <property type="term" value="F:glutathione transferase activity"/>
    <property type="evidence" value="ECO:0007669"/>
    <property type="project" value="UniProtKB-EC"/>
</dbReference>
<evidence type="ECO:0000256" key="2">
    <source>
        <dbReference type="ARBA" id="ARBA00005861"/>
    </source>
</evidence>
<dbReference type="InterPro" id="IPR003081">
    <property type="entry name" value="GST_mu"/>
</dbReference>
<evidence type="ECO:0000259" key="6">
    <source>
        <dbReference type="PROSITE" id="PS50404"/>
    </source>
</evidence>
<dbReference type="InterPro" id="IPR010987">
    <property type="entry name" value="Glutathione-S-Trfase_C-like"/>
</dbReference>
<proteinExistence type="inferred from homology"/>
<dbReference type="PANTHER" id="PTHR11571">
    <property type="entry name" value="GLUTATHIONE S-TRANSFERASE"/>
    <property type="match status" value="1"/>
</dbReference>
<feature type="domain" description="GST N-terminal" evidence="6">
    <location>
        <begin position="2"/>
        <end position="89"/>
    </location>
</feature>
<feature type="domain" description="GST C-terminal" evidence="7">
    <location>
        <begin position="91"/>
        <end position="156"/>
    </location>
</feature>
<evidence type="ECO:0000313" key="8">
    <source>
        <dbReference type="EMBL" id="RWS14811.1"/>
    </source>
</evidence>
<evidence type="ECO:0000313" key="9">
    <source>
        <dbReference type="Proteomes" id="UP000288716"/>
    </source>
</evidence>
<evidence type="ECO:0000256" key="5">
    <source>
        <dbReference type="ARBA" id="ARBA00047960"/>
    </source>
</evidence>
<reference evidence="8 9" key="1">
    <citation type="journal article" date="2018" name="Gigascience">
        <title>Genomes of trombidid mites reveal novel predicted allergens and laterally-transferred genes associated with secondary metabolism.</title>
        <authorList>
            <person name="Dong X."/>
            <person name="Chaisiri K."/>
            <person name="Xia D."/>
            <person name="Armstrong S.D."/>
            <person name="Fang Y."/>
            <person name="Donnelly M.J."/>
            <person name="Kadowaki T."/>
            <person name="McGarry J.W."/>
            <person name="Darby A.C."/>
            <person name="Makepeace B.L."/>
        </authorList>
    </citation>
    <scope>NUCLEOTIDE SEQUENCE [LARGE SCALE GENOMIC DNA]</scope>
    <source>
        <strain evidence="8">UoL-UT</strain>
    </source>
</reference>
<dbReference type="GO" id="GO:0042802">
    <property type="term" value="F:identical protein binding"/>
    <property type="evidence" value="ECO:0007669"/>
    <property type="project" value="UniProtKB-ARBA"/>
</dbReference>
<evidence type="ECO:0000256" key="1">
    <source>
        <dbReference type="ARBA" id="ARBA00003701"/>
    </source>
</evidence>
<dbReference type="SFLD" id="SFLDS00019">
    <property type="entry name" value="Glutathione_Transferase_(cytos"/>
    <property type="match status" value="1"/>
</dbReference>
<dbReference type="InterPro" id="IPR036282">
    <property type="entry name" value="Glutathione-S-Trfase_C_sf"/>
</dbReference>
<accession>A0A443RHQ0</accession>
<keyword evidence="9" id="KW-1185">Reference proteome</keyword>
<comment type="caution">
    <text evidence="8">The sequence shown here is derived from an EMBL/GenBank/DDBJ whole genome shotgun (WGS) entry which is preliminary data.</text>
</comment>
<dbReference type="SUPFAM" id="SSF52833">
    <property type="entry name" value="Thioredoxin-like"/>
    <property type="match status" value="1"/>
</dbReference>
<dbReference type="EMBL" id="NCKV01047763">
    <property type="protein sequence ID" value="RWS14811.1"/>
    <property type="molecule type" value="Genomic_DNA"/>
</dbReference>
<feature type="non-terminal residue" evidence="8">
    <location>
        <position position="156"/>
    </location>
</feature>
<dbReference type="SUPFAM" id="SSF47616">
    <property type="entry name" value="GST C-terminal domain-like"/>
    <property type="match status" value="1"/>
</dbReference>
<gene>
    <name evidence="8" type="ORF">B4U80_05951</name>
</gene>
<dbReference type="InterPro" id="IPR036249">
    <property type="entry name" value="Thioredoxin-like_sf"/>
</dbReference>
<evidence type="ECO:0000259" key="7">
    <source>
        <dbReference type="PROSITE" id="PS50405"/>
    </source>
</evidence>
<dbReference type="Proteomes" id="UP000288716">
    <property type="component" value="Unassembled WGS sequence"/>
</dbReference>
<protein>
    <recommendedName>
        <fullName evidence="3">glutathione transferase</fullName>
        <ecNumber evidence="3">2.5.1.18</ecNumber>
    </recommendedName>
</protein>
<dbReference type="Gene3D" id="1.20.1050.130">
    <property type="match status" value="1"/>
</dbReference>
<dbReference type="InterPro" id="IPR050213">
    <property type="entry name" value="GST_superfamily"/>
</dbReference>
<comment type="function">
    <text evidence="1">Conjugation of reduced glutathione to a wide number of exogenous and endogenous hydrophobic electrophiles.</text>
</comment>
<dbReference type="PROSITE" id="PS50405">
    <property type="entry name" value="GST_CTER"/>
    <property type="match status" value="1"/>
</dbReference>
<dbReference type="STRING" id="299467.A0A443RHQ0"/>
<dbReference type="PANTHER" id="PTHR11571:SF222">
    <property type="entry name" value="GLUTATHIONE TRANSFERASE"/>
    <property type="match status" value="1"/>
</dbReference>
<keyword evidence="4 8" id="KW-0808">Transferase</keyword>
<dbReference type="GO" id="GO:0006749">
    <property type="term" value="P:glutathione metabolic process"/>
    <property type="evidence" value="ECO:0007669"/>
    <property type="project" value="TreeGrafter"/>
</dbReference>
<dbReference type="Pfam" id="PF02798">
    <property type="entry name" value="GST_N"/>
    <property type="match status" value="1"/>
</dbReference>
<dbReference type="OrthoDB" id="4951845at2759"/>
<dbReference type="VEuPathDB" id="VectorBase:LDEU014018"/>
<dbReference type="PROSITE" id="PS50404">
    <property type="entry name" value="GST_NTER"/>
    <property type="match status" value="1"/>
</dbReference>
<dbReference type="InterPro" id="IPR004045">
    <property type="entry name" value="Glutathione_S-Trfase_N"/>
</dbReference>
<name>A0A443RHQ0_9ACAR</name>
<evidence type="ECO:0000256" key="3">
    <source>
        <dbReference type="ARBA" id="ARBA00012452"/>
    </source>
</evidence>
<evidence type="ECO:0000256" key="4">
    <source>
        <dbReference type="ARBA" id="ARBA00022679"/>
    </source>
</evidence>
<sequence>MSKLVLGYWNIRGPAAPISYLLHYADVDFEYKQYPIEPALESDAPKWENDKCTLGLDFPSLPYLIDGDVKLTQSLAILRYLARKYKLVGETEEETTRLEWTEQQLVDGYTGLAKVAYSGSEYDKNREEYLKNLPAKLELLTKFLGDRKFTLGDKLT</sequence>
<comment type="similarity">
    <text evidence="2">Belongs to the GST superfamily. Mu family.</text>
</comment>
<comment type="catalytic activity">
    <reaction evidence="5">
        <text>RX + glutathione = an S-substituted glutathione + a halide anion + H(+)</text>
        <dbReference type="Rhea" id="RHEA:16437"/>
        <dbReference type="ChEBI" id="CHEBI:15378"/>
        <dbReference type="ChEBI" id="CHEBI:16042"/>
        <dbReference type="ChEBI" id="CHEBI:17792"/>
        <dbReference type="ChEBI" id="CHEBI:57925"/>
        <dbReference type="ChEBI" id="CHEBI:90779"/>
        <dbReference type="EC" id="2.5.1.18"/>
    </reaction>
</comment>